<feature type="compositionally biased region" description="Basic and acidic residues" evidence="10">
    <location>
        <begin position="20"/>
        <end position="31"/>
    </location>
</feature>
<evidence type="ECO:0000313" key="11">
    <source>
        <dbReference type="EMBL" id="RZC43620.1"/>
    </source>
</evidence>
<dbReference type="PROSITE" id="PS00678">
    <property type="entry name" value="WD_REPEATS_1"/>
    <property type="match status" value="2"/>
</dbReference>
<dbReference type="Proteomes" id="UP000316621">
    <property type="component" value="Chromosome 1"/>
</dbReference>
<dbReference type="InterPro" id="IPR039241">
    <property type="entry name" value="Rrp9-like"/>
</dbReference>
<dbReference type="GO" id="GO:0006364">
    <property type="term" value="P:rRNA processing"/>
    <property type="evidence" value="ECO:0007669"/>
    <property type="project" value="UniProtKB-KW"/>
</dbReference>
<evidence type="ECO:0000256" key="2">
    <source>
        <dbReference type="ARBA" id="ARBA00006777"/>
    </source>
</evidence>
<dbReference type="InterPro" id="IPR036322">
    <property type="entry name" value="WD40_repeat_dom_sf"/>
</dbReference>
<comment type="subcellular location">
    <subcellularLocation>
        <location evidence="1">Nucleus</location>
        <location evidence="1">Nucleolus</location>
    </subcellularLocation>
</comment>
<comment type="similarity">
    <text evidence="2">Belongs to the WD repeat RRP9 family.</text>
</comment>
<feature type="compositionally biased region" description="Basic residues" evidence="10">
    <location>
        <begin position="1"/>
        <end position="19"/>
    </location>
</feature>
<keyword evidence="12" id="KW-1185">Reference proteome</keyword>
<keyword evidence="4 9" id="KW-0853">WD repeat</keyword>
<reference evidence="11 12" key="1">
    <citation type="journal article" date="2018" name="Science">
        <title>The opium poppy genome and morphinan production.</title>
        <authorList>
            <person name="Guo L."/>
            <person name="Winzer T."/>
            <person name="Yang X."/>
            <person name="Li Y."/>
            <person name="Ning Z."/>
            <person name="He Z."/>
            <person name="Teodor R."/>
            <person name="Lu Y."/>
            <person name="Bowser T.A."/>
            <person name="Graham I.A."/>
            <person name="Ye K."/>
        </authorList>
    </citation>
    <scope>NUCLEOTIDE SEQUENCE [LARGE SCALE GENOMIC DNA]</scope>
    <source>
        <strain evidence="12">cv. HN1</strain>
        <tissue evidence="11">Leaves</tissue>
    </source>
</reference>
<evidence type="ECO:0000256" key="3">
    <source>
        <dbReference type="ARBA" id="ARBA00022552"/>
    </source>
</evidence>
<feature type="compositionally biased region" description="Acidic residues" evidence="10">
    <location>
        <begin position="46"/>
        <end position="59"/>
    </location>
</feature>
<accession>A0A4Y7I709</accession>
<dbReference type="SUPFAM" id="SSF50978">
    <property type="entry name" value="WD40 repeat-like"/>
    <property type="match status" value="1"/>
</dbReference>
<gene>
    <name evidence="11" type="ORF">C5167_036571</name>
</gene>
<name>A0A4Y7I709_PAPSO</name>
<evidence type="ECO:0000256" key="5">
    <source>
        <dbReference type="ARBA" id="ARBA00022737"/>
    </source>
</evidence>
<dbReference type="PROSITE" id="PS50082">
    <property type="entry name" value="WD_REPEATS_2"/>
    <property type="match status" value="3"/>
</dbReference>
<dbReference type="InterPro" id="IPR019775">
    <property type="entry name" value="WD40_repeat_CS"/>
</dbReference>
<keyword evidence="5" id="KW-0677">Repeat</keyword>
<dbReference type="GO" id="GO:0034511">
    <property type="term" value="F:U3 snoRNA binding"/>
    <property type="evidence" value="ECO:0007669"/>
    <property type="project" value="InterPro"/>
</dbReference>
<feature type="repeat" description="WD" evidence="9">
    <location>
        <begin position="222"/>
        <end position="263"/>
    </location>
</feature>
<evidence type="ECO:0000256" key="7">
    <source>
        <dbReference type="ARBA" id="ARBA00023242"/>
    </source>
</evidence>
<dbReference type="InterPro" id="IPR001680">
    <property type="entry name" value="WD40_rpt"/>
</dbReference>
<dbReference type="PRINTS" id="PR00320">
    <property type="entry name" value="GPROTEINBRPT"/>
</dbReference>
<organism evidence="11 12">
    <name type="scientific">Papaver somniferum</name>
    <name type="common">Opium poppy</name>
    <dbReference type="NCBI Taxonomy" id="3469"/>
    <lineage>
        <taxon>Eukaryota</taxon>
        <taxon>Viridiplantae</taxon>
        <taxon>Streptophyta</taxon>
        <taxon>Embryophyta</taxon>
        <taxon>Tracheophyta</taxon>
        <taxon>Spermatophyta</taxon>
        <taxon>Magnoliopsida</taxon>
        <taxon>Ranunculales</taxon>
        <taxon>Papaveraceae</taxon>
        <taxon>Papaveroideae</taxon>
        <taxon>Papaver</taxon>
    </lineage>
</organism>
<evidence type="ECO:0000256" key="8">
    <source>
        <dbReference type="ARBA" id="ARBA00023274"/>
    </source>
</evidence>
<dbReference type="InterPro" id="IPR020472">
    <property type="entry name" value="WD40_PAC1"/>
</dbReference>
<dbReference type="PANTHER" id="PTHR19865">
    <property type="entry name" value="U3 SMALL NUCLEOLAR RNA INTERACTING PROTEIN 2"/>
    <property type="match status" value="1"/>
</dbReference>
<keyword evidence="8" id="KW-0687">Ribonucleoprotein</keyword>
<evidence type="ECO:0000256" key="4">
    <source>
        <dbReference type="ARBA" id="ARBA00022574"/>
    </source>
</evidence>
<keyword evidence="3" id="KW-0698">rRNA processing</keyword>
<feature type="repeat" description="WD" evidence="9">
    <location>
        <begin position="264"/>
        <end position="305"/>
    </location>
</feature>
<dbReference type="Gramene" id="RZC43620">
    <property type="protein sequence ID" value="RZC43620"/>
    <property type="gene ID" value="C5167_036571"/>
</dbReference>
<feature type="compositionally biased region" description="Acidic residues" evidence="10">
    <location>
        <begin position="106"/>
        <end position="119"/>
    </location>
</feature>
<dbReference type="GO" id="GO:0032040">
    <property type="term" value="C:small-subunit processome"/>
    <property type="evidence" value="ECO:0007669"/>
    <property type="project" value="TreeGrafter"/>
</dbReference>
<feature type="region of interest" description="Disordered" evidence="10">
    <location>
        <begin position="100"/>
        <end position="124"/>
    </location>
</feature>
<sequence length="521" mass="58179">MKNKLTKKTTSVKKSRKNPLKLEQDSFFSHDSKRRKKFQSDNGIIESDDSDDNQVDEEDDKKTKYGRDNEEEEEDEFANETADERKHRVAKAYLENIKRIAKEQKEDDDSEEDSDEEEQTGIRKSVTELLQQKQLEESDRVRKLFAARVQKPESHDEFRLIARHGQSVTAIALADDDLTGFSASKDGSIIQWDVESGRSGKYTWPSKEILNSHGAKNPQNPAKKASKHVLSIAVSSDGRYLATGGLDRHVHLWDTRTRQHIQAFPGHRGPVSCLTFRQGASQLISGSYDRTIKLWNVEDRAYMDTLFGHQGEVLTIDCLRKERVLSVGRDRTMRLFKIAEESQLLFRAPAASLECCCFISNDEFLSGSDDGSIELWNPMRKKPAFIVKNAHPVLASYDESSSTKDNRIPNGDVAGNGNLKAQGLCSSVRSWVGSVAVCRSSDLIASGAGNGSVHLWAVDGEAKTIRPLHDLPLVGFVNSLAFAKSGRFLLAGVGQEPRLGRWGRNSAARNGVLIHPLKLSE</sequence>
<evidence type="ECO:0000313" key="12">
    <source>
        <dbReference type="Proteomes" id="UP000316621"/>
    </source>
</evidence>
<dbReference type="InterPro" id="IPR015943">
    <property type="entry name" value="WD40/YVTN_repeat-like_dom_sf"/>
</dbReference>
<dbReference type="AlphaFoldDB" id="A0A4Y7I709"/>
<dbReference type="FunFam" id="2.130.10.10:FF:000483">
    <property type="entry name" value="U3 snoRNP-associated protein-like EMB2271"/>
    <property type="match status" value="1"/>
</dbReference>
<evidence type="ECO:0000256" key="6">
    <source>
        <dbReference type="ARBA" id="ARBA00022884"/>
    </source>
</evidence>
<dbReference type="OrthoDB" id="189968at2759"/>
<dbReference type="SMART" id="SM00320">
    <property type="entry name" value="WD40"/>
    <property type="match status" value="6"/>
</dbReference>
<protein>
    <submittedName>
        <fullName evidence="11">Uncharacterized protein</fullName>
    </submittedName>
</protein>
<evidence type="ECO:0000256" key="1">
    <source>
        <dbReference type="ARBA" id="ARBA00004604"/>
    </source>
</evidence>
<dbReference type="Pfam" id="PF00400">
    <property type="entry name" value="WD40"/>
    <property type="match status" value="4"/>
</dbReference>
<keyword evidence="7" id="KW-0539">Nucleus</keyword>
<proteinExistence type="inferred from homology"/>
<dbReference type="PANTHER" id="PTHR19865:SF0">
    <property type="entry name" value="U3 SMALL NUCLEOLAR RNA-INTERACTING PROTEIN 2"/>
    <property type="match status" value="1"/>
</dbReference>
<dbReference type="STRING" id="3469.A0A4Y7I709"/>
<dbReference type="OMA" id="CSLRIWK"/>
<feature type="compositionally biased region" description="Acidic residues" evidence="10">
    <location>
        <begin position="69"/>
        <end position="78"/>
    </location>
</feature>
<evidence type="ECO:0000256" key="10">
    <source>
        <dbReference type="SAM" id="MobiDB-lite"/>
    </source>
</evidence>
<dbReference type="EMBL" id="CM010715">
    <property type="protein sequence ID" value="RZC43620.1"/>
    <property type="molecule type" value="Genomic_DNA"/>
</dbReference>
<dbReference type="PROSITE" id="PS50294">
    <property type="entry name" value="WD_REPEATS_REGION"/>
    <property type="match status" value="2"/>
</dbReference>
<feature type="repeat" description="WD" evidence="9">
    <location>
        <begin position="161"/>
        <end position="202"/>
    </location>
</feature>
<evidence type="ECO:0000256" key="9">
    <source>
        <dbReference type="PROSITE-ProRule" id="PRU00221"/>
    </source>
</evidence>
<dbReference type="Gene3D" id="2.130.10.10">
    <property type="entry name" value="YVTN repeat-like/Quinoprotein amine dehydrogenase"/>
    <property type="match status" value="1"/>
</dbReference>
<keyword evidence="6" id="KW-0694">RNA-binding</keyword>
<feature type="region of interest" description="Disordered" evidence="10">
    <location>
        <begin position="1"/>
        <end position="88"/>
    </location>
</feature>